<evidence type="ECO:0000313" key="3">
    <source>
        <dbReference type="EMBL" id="GGB63453.1"/>
    </source>
</evidence>
<protein>
    <recommendedName>
        <fullName evidence="2">Barstar (barnase inhibitor) domain-containing protein</fullName>
    </recommendedName>
</protein>
<dbReference type="RefSeq" id="WP_188514096.1">
    <property type="nucleotide sequence ID" value="NZ_BMGD01000003.1"/>
</dbReference>
<proteinExistence type="inferred from homology"/>
<dbReference type="InterPro" id="IPR035905">
    <property type="entry name" value="Barstar-like_sf"/>
</dbReference>
<organism evidence="3 4">
    <name type="scientific">Blastomonas aquatica</name>
    <dbReference type="NCBI Taxonomy" id="1510276"/>
    <lineage>
        <taxon>Bacteria</taxon>
        <taxon>Pseudomonadati</taxon>
        <taxon>Pseudomonadota</taxon>
        <taxon>Alphaproteobacteria</taxon>
        <taxon>Sphingomonadales</taxon>
        <taxon>Sphingomonadaceae</taxon>
        <taxon>Blastomonas</taxon>
    </lineage>
</organism>
<evidence type="ECO:0000256" key="1">
    <source>
        <dbReference type="ARBA" id="ARBA00006845"/>
    </source>
</evidence>
<name>A0ABQ1JA00_9SPHN</name>
<comment type="similarity">
    <text evidence="1">Belongs to the barstar family.</text>
</comment>
<dbReference type="InterPro" id="IPR000468">
    <property type="entry name" value="Barstar"/>
</dbReference>
<accession>A0ABQ1JA00</accession>
<dbReference type="Proteomes" id="UP000614261">
    <property type="component" value="Unassembled WGS sequence"/>
</dbReference>
<gene>
    <name evidence="3" type="ORF">GCM10010833_18060</name>
</gene>
<sequence>MQTINLSGKNWRTKHDFYDALADALGSVEWHGRNADAFLETMIYHLELNRVQPPYRVVISDPSDDIRDFLNDFASWVEEARNERTTDPDWAGDVDVAVLVT</sequence>
<feature type="domain" description="Barstar (barnase inhibitor)" evidence="2">
    <location>
        <begin position="1"/>
        <end position="72"/>
    </location>
</feature>
<comment type="caution">
    <text evidence="3">The sequence shown here is derived from an EMBL/GenBank/DDBJ whole genome shotgun (WGS) entry which is preliminary data.</text>
</comment>
<dbReference type="Pfam" id="PF01337">
    <property type="entry name" value="Barstar"/>
    <property type="match status" value="1"/>
</dbReference>
<dbReference type="Gene3D" id="3.30.370.10">
    <property type="entry name" value="Barstar-like"/>
    <property type="match status" value="1"/>
</dbReference>
<dbReference type="EMBL" id="BMGD01000003">
    <property type="protein sequence ID" value="GGB63453.1"/>
    <property type="molecule type" value="Genomic_DNA"/>
</dbReference>
<keyword evidence="4" id="KW-1185">Reference proteome</keyword>
<evidence type="ECO:0000313" key="4">
    <source>
        <dbReference type="Proteomes" id="UP000614261"/>
    </source>
</evidence>
<reference evidence="4" key="1">
    <citation type="journal article" date="2019" name="Int. J. Syst. Evol. Microbiol.">
        <title>The Global Catalogue of Microorganisms (GCM) 10K type strain sequencing project: providing services to taxonomists for standard genome sequencing and annotation.</title>
        <authorList>
            <consortium name="The Broad Institute Genomics Platform"/>
            <consortium name="The Broad Institute Genome Sequencing Center for Infectious Disease"/>
            <person name="Wu L."/>
            <person name="Ma J."/>
        </authorList>
    </citation>
    <scope>NUCLEOTIDE SEQUENCE [LARGE SCALE GENOMIC DNA]</scope>
    <source>
        <strain evidence="4">CGMCC 1.12851</strain>
    </source>
</reference>
<evidence type="ECO:0000259" key="2">
    <source>
        <dbReference type="Pfam" id="PF01337"/>
    </source>
</evidence>
<dbReference type="SUPFAM" id="SSF52038">
    <property type="entry name" value="Barstar-related"/>
    <property type="match status" value="1"/>
</dbReference>